<dbReference type="InterPro" id="IPR010982">
    <property type="entry name" value="Lambda_DNA-bd_dom_sf"/>
</dbReference>
<comment type="caution">
    <text evidence="3">The sequence shown here is derived from an EMBL/GenBank/DDBJ whole genome shotgun (WGS) entry which is preliminary data.</text>
</comment>
<evidence type="ECO:0000313" key="4">
    <source>
        <dbReference type="Proteomes" id="UP000178370"/>
    </source>
</evidence>
<dbReference type="EMBL" id="MFKV01000026">
    <property type="protein sequence ID" value="OGG49828.1"/>
    <property type="molecule type" value="Genomic_DNA"/>
</dbReference>
<organism evidence="3 4">
    <name type="scientific">Candidatus Kaiserbacteria bacterium RIFCSPHIGHO2_01_FULL_54_36</name>
    <dbReference type="NCBI Taxonomy" id="1798482"/>
    <lineage>
        <taxon>Bacteria</taxon>
        <taxon>Candidatus Kaiseribacteriota</taxon>
    </lineage>
</organism>
<gene>
    <name evidence="3" type="ORF">A2763_03580</name>
</gene>
<protein>
    <submittedName>
        <fullName evidence="3">Transcriptional regulator</fullName>
    </submittedName>
</protein>
<dbReference type="PANTHER" id="PTHR46558:SF4">
    <property type="entry name" value="DNA-BIDING PHAGE PROTEIN"/>
    <property type="match status" value="1"/>
</dbReference>
<accession>A0A1F6CL85</accession>
<dbReference type="PANTHER" id="PTHR46558">
    <property type="entry name" value="TRACRIPTIONAL REGULATORY PROTEIN-RELATED-RELATED"/>
    <property type="match status" value="1"/>
</dbReference>
<dbReference type="STRING" id="1798482.A2763_03580"/>
<dbReference type="Gene3D" id="1.10.260.40">
    <property type="entry name" value="lambda repressor-like DNA-binding domains"/>
    <property type="match status" value="1"/>
</dbReference>
<dbReference type="GO" id="GO:0003677">
    <property type="term" value="F:DNA binding"/>
    <property type="evidence" value="ECO:0007669"/>
    <property type="project" value="UniProtKB-KW"/>
</dbReference>
<dbReference type="PROSITE" id="PS50943">
    <property type="entry name" value="HTH_CROC1"/>
    <property type="match status" value="1"/>
</dbReference>
<reference evidence="3 4" key="1">
    <citation type="journal article" date="2016" name="Nat. Commun.">
        <title>Thousands of microbial genomes shed light on interconnected biogeochemical processes in an aquifer system.</title>
        <authorList>
            <person name="Anantharaman K."/>
            <person name="Brown C.T."/>
            <person name="Hug L.A."/>
            <person name="Sharon I."/>
            <person name="Castelle C.J."/>
            <person name="Probst A.J."/>
            <person name="Thomas B.C."/>
            <person name="Singh A."/>
            <person name="Wilkins M.J."/>
            <person name="Karaoz U."/>
            <person name="Brodie E.L."/>
            <person name="Williams K.H."/>
            <person name="Hubbard S.S."/>
            <person name="Banfield J.F."/>
        </authorList>
    </citation>
    <scope>NUCLEOTIDE SEQUENCE [LARGE SCALE GENOMIC DNA]</scope>
</reference>
<sequence>MDISKKFGKKVKELRKKRGMSQGDIAKKIGVHPSYISQIERGVQNVSLRGMERLAKVFNIPINTLLK</sequence>
<dbReference type="CDD" id="cd00093">
    <property type="entry name" value="HTH_XRE"/>
    <property type="match status" value="1"/>
</dbReference>
<dbReference type="Pfam" id="PF01381">
    <property type="entry name" value="HTH_3"/>
    <property type="match status" value="1"/>
</dbReference>
<feature type="domain" description="HTH cro/C1-type" evidence="2">
    <location>
        <begin position="11"/>
        <end position="65"/>
    </location>
</feature>
<dbReference type="InterPro" id="IPR001387">
    <property type="entry name" value="Cro/C1-type_HTH"/>
</dbReference>
<proteinExistence type="predicted"/>
<dbReference type="SUPFAM" id="SSF47413">
    <property type="entry name" value="lambda repressor-like DNA-binding domains"/>
    <property type="match status" value="1"/>
</dbReference>
<evidence type="ECO:0000313" key="3">
    <source>
        <dbReference type="EMBL" id="OGG49828.1"/>
    </source>
</evidence>
<evidence type="ECO:0000256" key="1">
    <source>
        <dbReference type="ARBA" id="ARBA00023125"/>
    </source>
</evidence>
<dbReference type="AlphaFoldDB" id="A0A1F6CL85"/>
<name>A0A1F6CL85_9BACT</name>
<dbReference type="SMART" id="SM00530">
    <property type="entry name" value="HTH_XRE"/>
    <property type="match status" value="1"/>
</dbReference>
<evidence type="ECO:0000259" key="2">
    <source>
        <dbReference type="PROSITE" id="PS50943"/>
    </source>
</evidence>
<dbReference type="Proteomes" id="UP000178370">
    <property type="component" value="Unassembled WGS sequence"/>
</dbReference>
<keyword evidence="1" id="KW-0238">DNA-binding</keyword>